<dbReference type="Pfam" id="PF05488">
    <property type="entry name" value="PAAR_motif"/>
    <property type="match status" value="1"/>
</dbReference>
<comment type="caution">
    <text evidence="1">The sequence shown here is derived from an EMBL/GenBank/DDBJ whole genome shotgun (WGS) entry which is preliminary data.</text>
</comment>
<name>A0AAE4G8S3_9BURK</name>
<dbReference type="Gene3D" id="2.60.200.60">
    <property type="match status" value="1"/>
</dbReference>
<evidence type="ECO:0000313" key="1">
    <source>
        <dbReference type="EMBL" id="MDT0337745.1"/>
    </source>
</evidence>
<dbReference type="AlphaFoldDB" id="A0AAE4G8S3"/>
<sequence length="138" mass="14179">MSRPFVVMGDKTSHGGTVISADLTSSIHGKYMARVGDKVVCPKCKGVFAINSGAPDMADGEGRAYARHLDTTECGARLLSAQATTTWSDESTVGDSAADAKAEALAATAKVAASTDSGICLDCLRKAAQLGSPTVIRE</sequence>
<dbReference type="CDD" id="cd14744">
    <property type="entry name" value="PAAR_CT_2"/>
    <property type="match status" value="1"/>
</dbReference>
<proteinExistence type="predicted"/>
<dbReference type="InterPro" id="IPR008727">
    <property type="entry name" value="PAAR_motif"/>
</dbReference>
<protein>
    <submittedName>
        <fullName evidence="1">PAAR domain-containing protein</fullName>
    </submittedName>
</protein>
<dbReference type="EMBL" id="JAVRAA010000005">
    <property type="protein sequence ID" value="MDT0337745.1"/>
    <property type="molecule type" value="Genomic_DNA"/>
</dbReference>
<accession>A0AAE4G8S3</accession>
<dbReference type="RefSeq" id="WP_310839135.1">
    <property type="nucleotide sequence ID" value="NZ_JAVLSM010000029.1"/>
</dbReference>
<reference evidence="1" key="1">
    <citation type="submission" date="2023-02" db="EMBL/GenBank/DDBJ databases">
        <title>Description of Herbaspirillum huttiense subsp. nephrolepsisexaltata and Herbaspirillum huttiense subsp. lycopersicon.</title>
        <authorList>
            <person name="Poudel M."/>
            <person name="Sharma A."/>
            <person name="Goss E."/>
            <person name="Tapia J.H."/>
            <person name="Harmon C.M."/>
            <person name="Jones J.B."/>
        </authorList>
    </citation>
    <scope>NUCLEOTIDE SEQUENCE</scope>
    <source>
        <strain evidence="1">NC40101</strain>
    </source>
</reference>
<organism evidence="1">
    <name type="scientific">Herbaspirillum huttiense subsp. nephrolepidis</name>
    <dbReference type="NCBI Taxonomy" id="3075126"/>
    <lineage>
        <taxon>Bacteria</taxon>
        <taxon>Pseudomonadati</taxon>
        <taxon>Pseudomonadota</taxon>
        <taxon>Betaproteobacteria</taxon>
        <taxon>Burkholderiales</taxon>
        <taxon>Oxalobacteraceae</taxon>
        <taxon>Herbaspirillum</taxon>
    </lineage>
</organism>
<gene>
    <name evidence="1" type="ORF">RJN63_12950</name>
</gene>